<feature type="transmembrane region" description="Helical" evidence="1">
    <location>
        <begin position="68"/>
        <end position="95"/>
    </location>
</feature>
<dbReference type="OrthoDB" id="9809977at2"/>
<feature type="transmembrane region" description="Helical" evidence="1">
    <location>
        <begin position="186"/>
        <end position="207"/>
    </location>
</feature>
<reference evidence="2 3" key="1">
    <citation type="journal article" date="2015" name="Genome Announc.">
        <title>Bifidobacterium pseudolongum Strain PV8-2, Isolated from a Stool Sample of an Anemic Kenyan Infant.</title>
        <authorList>
            <person name="Vazquez-Gutierrez P."/>
            <person name="Lacroix C."/>
            <person name="Chassard C."/>
            <person name="Klumpp J."/>
            <person name="Stevens M.J."/>
            <person name="Jans C."/>
        </authorList>
    </citation>
    <scope>NUCLEOTIDE SEQUENCE [LARGE SCALE GENOMIC DNA]</scope>
    <source>
        <strain evidence="2 3">PV8-2</strain>
    </source>
</reference>
<dbReference type="Proteomes" id="UP000030636">
    <property type="component" value="Chromosome"/>
</dbReference>
<keyword evidence="1" id="KW-0812">Transmembrane</keyword>
<dbReference type="NCBIfam" id="NF038065">
    <property type="entry name" value="Pr6Pr"/>
    <property type="match status" value="1"/>
</dbReference>
<organism evidence="2 3">
    <name type="scientific">Bifidobacterium pseudolongum PV8-2</name>
    <dbReference type="NCBI Taxonomy" id="1447715"/>
    <lineage>
        <taxon>Bacteria</taxon>
        <taxon>Bacillati</taxon>
        <taxon>Actinomycetota</taxon>
        <taxon>Actinomycetes</taxon>
        <taxon>Bifidobacteriales</taxon>
        <taxon>Bifidobacteriaceae</taxon>
        <taxon>Bifidobacterium</taxon>
    </lineage>
</organism>
<name>A0A0A7I781_9BIFI</name>
<feature type="transmembrane region" description="Helical" evidence="1">
    <location>
        <begin position="107"/>
        <end position="129"/>
    </location>
</feature>
<dbReference type="HOGENOM" id="CLU_077680_3_1_11"/>
<dbReference type="KEGG" id="bpsp:AH67_03435"/>
<evidence type="ECO:0000256" key="1">
    <source>
        <dbReference type="SAM" id="Phobius"/>
    </source>
</evidence>
<dbReference type="AlphaFoldDB" id="A0A0A7I781"/>
<proteinExistence type="predicted"/>
<protein>
    <submittedName>
        <fullName evidence="2">Membrane protein</fullName>
    </submittedName>
</protein>
<dbReference type="InterPro" id="IPR049713">
    <property type="entry name" value="Pr6Pr-like"/>
</dbReference>
<keyword evidence="1" id="KW-0472">Membrane</keyword>
<keyword evidence="3" id="KW-1185">Reference proteome</keyword>
<dbReference type="EMBL" id="CP007457">
    <property type="protein sequence ID" value="AIZ16093.1"/>
    <property type="molecule type" value="Genomic_DNA"/>
</dbReference>
<evidence type="ECO:0000313" key="2">
    <source>
        <dbReference type="EMBL" id="AIZ16093.1"/>
    </source>
</evidence>
<keyword evidence="1" id="KW-1133">Transmembrane helix</keyword>
<evidence type="ECO:0000313" key="3">
    <source>
        <dbReference type="Proteomes" id="UP000030636"/>
    </source>
</evidence>
<feature type="transmembrane region" description="Helical" evidence="1">
    <location>
        <begin position="36"/>
        <end position="56"/>
    </location>
</feature>
<sequence length="226" mass="25739">MVRSRTAQLIFQSFYVAIGLVGVVGSLGFYEHSFDDVFYVYFTNLSNYLCIAVMLLELIQTAQRKVDGFVTLSPAVKFISVTAILLTFFVFNILLAGAPDRDPAQNFTITSISFHVVLPLLFVFDWILFYEHGRVKWTYPLYSTIFPLMYLAFIYIRAWMVGFNLNVPKLYPYFFINLDEQGVAGVVRWVVILLVAFIVLGYVLMGIDRALGSSRRNGRIESTATV</sequence>
<feature type="transmembrane region" description="Helical" evidence="1">
    <location>
        <begin position="141"/>
        <end position="166"/>
    </location>
</feature>
<dbReference type="RefSeq" id="WP_039171604.1">
    <property type="nucleotide sequence ID" value="NZ_CP007457.1"/>
</dbReference>
<feature type="transmembrane region" description="Helical" evidence="1">
    <location>
        <begin position="9"/>
        <end position="30"/>
    </location>
</feature>
<gene>
    <name evidence="2" type="ORF">AH67_03435</name>
</gene>
<dbReference type="STRING" id="1447715.AH67_03435"/>
<accession>A0A0A7I781</accession>